<comment type="caution">
    <text evidence="2">The sequence shown here is derived from an EMBL/GenBank/DDBJ whole genome shotgun (WGS) entry which is preliminary data.</text>
</comment>
<evidence type="ECO:0000313" key="2">
    <source>
        <dbReference type="EMBL" id="TDO33915.1"/>
    </source>
</evidence>
<evidence type="ECO:0000313" key="3">
    <source>
        <dbReference type="Proteomes" id="UP000295388"/>
    </source>
</evidence>
<dbReference type="EMBL" id="SNWQ01000029">
    <property type="protein sequence ID" value="TDO33915.1"/>
    <property type="molecule type" value="Genomic_DNA"/>
</dbReference>
<dbReference type="Pfam" id="PF01408">
    <property type="entry name" value="GFO_IDH_MocA"/>
    <property type="match status" value="1"/>
</dbReference>
<dbReference type="AlphaFoldDB" id="A0A4R6JH76"/>
<dbReference type="InterPro" id="IPR036291">
    <property type="entry name" value="NAD(P)-bd_dom_sf"/>
</dbReference>
<evidence type="ECO:0000259" key="1">
    <source>
        <dbReference type="Pfam" id="PF01408"/>
    </source>
</evidence>
<dbReference type="SUPFAM" id="SSF51735">
    <property type="entry name" value="NAD(P)-binding Rossmann-fold domains"/>
    <property type="match status" value="1"/>
</dbReference>
<dbReference type="Proteomes" id="UP000295388">
    <property type="component" value="Unassembled WGS sequence"/>
</dbReference>
<dbReference type="InterPro" id="IPR000683">
    <property type="entry name" value="Gfo/Idh/MocA-like_OxRdtase_N"/>
</dbReference>
<protein>
    <submittedName>
        <fullName evidence="2">Oxidoreductase family protein</fullName>
    </submittedName>
</protein>
<organism evidence="2 3">
    <name type="scientific">Kribbella caucasensis</name>
    <dbReference type="NCBI Taxonomy" id="2512215"/>
    <lineage>
        <taxon>Bacteria</taxon>
        <taxon>Bacillati</taxon>
        <taxon>Actinomycetota</taxon>
        <taxon>Actinomycetes</taxon>
        <taxon>Propionibacteriales</taxon>
        <taxon>Kribbellaceae</taxon>
        <taxon>Kribbella</taxon>
    </lineage>
</organism>
<reference evidence="2 3" key="1">
    <citation type="submission" date="2019-03" db="EMBL/GenBank/DDBJ databases">
        <title>Genomic Encyclopedia of Type Strains, Phase III (KMG-III): the genomes of soil and plant-associated and newly described type strains.</title>
        <authorList>
            <person name="Whitman W."/>
        </authorList>
    </citation>
    <scope>NUCLEOTIDE SEQUENCE [LARGE SCALE GENOMIC DNA]</scope>
    <source>
        <strain evidence="2 3">VKM Ac-2527</strain>
    </source>
</reference>
<keyword evidence="3" id="KW-1185">Reference proteome</keyword>
<gene>
    <name evidence="2" type="ORF">EV643_12913</name>
</gene>
<name>A0A4R6JH76_9ACTN</name>
<dbReference type="GO" id="GO:0000166">
    <property type="term" value="F:nucleotide binding"/>
    <property type="evidence" value="ECO:0007669"/>
    <property type="project" value="InterPro"/>
</dbReference>
<dbReference type="RefSeq" id="WP_238166084.1">
    <property type="nucleotide sequence ID" value="NZ_SNWQ01000029.1"/>
</dbReference>
<feature type="domain" description="Gfo/Idh/MocA-like oxidoreductase N-terminal" evidence="1">
    <location>
        <begin position="6"/>
        <end position="76"/>
    </location>
</feature>
<dbReference type="Gene3D" id="3.40.50.720">
    <property type="entry name" value="NAD(P)-binding Rossmann-like Domain"/>
    <property type="match status" value="1"/>
</dbReference>
<proteinExistence type="predicted"/>
<sequence length="77" mass="8378">MSKPLKIAVLGFWHVHAKDYARQAQQHPDTELVGVWDDDLALGQAGADEFGVPFTDDLDALLAGDDIDGVWAVTRST</sequence>
<accession>A0A4R6JH76</accession>